<dbReference type="PROSITE" id="PS00139">
    <property type="entry name" value="THIOL_PROTEASE_CYS"/>
    <property type="match status" value="1"/>
</dbReference>
<reference evidence="14 15" key="1">
    <citation type="journal article" date="2023" name="BMC Biol.">
        <title>The compact genome of the sponge Oopsacas minuta (Hexactinellida) is lacking key metazoan core genes.</title>
        <authorList>
            <person name="Santini S."/>
            <person name="Schenkelaars Q."/>
            <person name="Jourda C."/>
            <person name="Duchesne M."/>
            <person name="Belahbib H."/>
            <person name="Rocher C."/>
            <person name="Selva M."/>
            <person name="Riesgo A."/>
            <person name="Vervoort M."/>
            <person name="Leys S.P."/>
            <person name="Kodjabachian L."/>
            <person name="Le Bivic A."/>
            <person name="Borchiellini C."/>
            <person name="Claverie J.M."/>
            <person name="Renard E."/>
        </authorList>
    </citation>
    <scope>NUCLEOTIDE SEQUENCE [LARGE SCALE GENOMIC DNA]</scope>
    <source>
        <strain evidence="14">SPO-2</strain>
    </source>
</reference>
<dbReference type="GO" id="GO:0004198">
    <property type="term" value="F:calcium-dependent cysteine-type endopeptidase activity"/>
    <property type="evidence" value="ECO:0007669"/>
    <property type="project" value="InterPro"/>
</dbReference>
<keyword evidence="8" id="KW-0788">Thiol protease</keyword>
<dbReference type="PROSITE" id="PS01358">
    <property type="entry name" value="ZF_RANBP2_1"/>
    <property type="match status" value="1"/>
</dbReference>
<dbReference type="PANTHER" id="PTHR10183:SF382">
    <property type="entry name" value="CALPAIN-15"/>
    <property type="match status" value="1"/>
</dbReference>
<dbReference type="InterPro" id="IPR001876">
    <property type="entry name" value="Znf_RanBP2"/>
</dbReference>
<sequence>MDPQEQYKSLQQWQCYFCKNFNTLFEKYCSDCNTPIGTSCPVIDQPIQVPNDKKFAPSFSNPFFHGSSTDSPLPYNPAFNPSPEDQNSFIVIDRASETVEPVFAVPEGFVPRKETLDGPSICIPIHSAPTAYLGEDKLFESILHNPVPYGDDDTDLPPPPRPSNPTRHLEDSIDYQSEYDYSFMERQQIEQLQSIQAFITSSMVSKPEPPPDHQDSEEFRFSLTASAKEEARQIFYPPTDQIYDPQIPAAMYRSLDSSTQREENWLKELSEPYSVNPIPIPANLFPDDPPVPSPRKIKTTPIPAPRRAPQSSLAPSLPPSEPPKTGPPSPSKTKSVLQTDKIIVTTSQEEIKLDEIIAFLKEQKVNFIDPSFFPSPRSLFINPKTQDKDKLRKITWLRPGDIRTKSCRKAKWTVFNHPNPADVYQGGLGNCWFLSALSVVAEKEKLIDNLIITKEFNPQGIYQICLCMCGKWEIVTIDDSFPCRSDYRTQLYSEAVRNQLWVCLIEKAAAKLYGCYEALNSGTLLEGLSTLTGAPCEVISLIEMLRGKRVDPKEAKDVIWSQILHFESSQFLMGVSTGNREISEDIYTAVGLSQYHAYSVLSVCDMEGNRLLCLRDPNGTTRWKGDWSNKSPKWTKEMRKHLIPGGQEGIFWISLDDICNYFTSIDVCKVKLDYIEARESAVFPPFLECHSPVYIVELFDSTELDISLYQPNKRFRENSDVANWPTDISVIIFKTNEDVDETEGSCAPSPSKLAGFIERKKQACVNQSFKLEAGVYIIVPQAYSHWKTEHIIPYTIATFSSKAHILQSRPSRPGFYAEALCILARDYGRELSTSTAEVKQYRLREHFLGDLLVVENHSNNHYNIQIDGRRCYNVVATRGSTSTRDCIPPKHKQVINILTYDNTTLPINIQYTFHSSLDQNNTAGEYGVISFPELTNKNRELHSPIYI</sequence>
<keyword evidence="2" id="KW-0597">Phosphoprotein</keyword>
<dbReference type="InterPro" id="IPR038765">
    <property type="entry name" value="Papain-like_cys_pep_sf"/>
</dbReference>
<evidence type="ECO:0000256" key="6">
    <source>
        <dbReference type="ARBA" id="ARBA00022771"/>
    </source>
</evidence>
<dbReference type="InterPro" id="IPR022684">
    <property type="entry name" value="Calpain_cysteine_protease"/>
</dbReference>
<dbReference type="AlphaFoldDB" id="A0AAV7KBF4"/>
<evidence type="ECO:0000256" key="1">
    <source>
        <dbReference type="ARBA" id="ARBA00007623"/>
    </source>
</evidence>
<dbReference type="CDD" id="cd00044">
    <property type="entry name" value="CysPc"/>
    <property type="match status" value="1"/>
</dbReference>
<feature type="active site" evidence="10">
    <location>
        <position position="431"/>
    </location>
</feature>
<dbReference type="FunFam" id="3.90.70.10:FF:000010">
    <property type="entry name" value="Calpain 15"/>
    <property type="match status" value="1"/>
</dbReference>
<dbReference type="PRINTS" id="PR00704">
    <property type="entry name" value="CALPAIN"/>
</dbReference>
<name>A0AAV7KBF4_9METZ</name>
<evidence type="ECO:0000256" key="9">
    <source>
        <dbReference type="ARBA" id="ARBA00022833"/>
    </source>
</evidence>
<keyword evidence="6" id="KW-0863">Zinc-finger</keyword>
<dbReference type="InterPro" id="IPR001300">
    <property type="entry name" value="Peptidase_C2_calpain_cat"/>
</dbReference>
<evidence type="ECO:0000313" key="15">
    <source>
        <dbReference type="Proteomes" id="UP001165289"/>
    </source>
</evidence>
<evidence type="ECO:0000256" key="10">
    <source>
        <dbReference type="PIRSR" id="PIRSR622684-1"/>
    </source>
</evidence>
<keyword evidence="4" id="KW-0479">Metal-binding</keyword>
<dbReference type="SUPFAM" id="SSF54001">
    <property type="entry name" value="Cysteine proteinases"/>
    <property type="match status" value="1"/>
</dbReference>
<dbReference type="EMBL" id="JAKMXF010000088">
    <property type="protein sequence ID" value="KAI6658518.1"/>
    <property type="molecule type" value="Genomic_DNA"/>
</dbReference>
<keyword evidence="7" id="KW-0378">Hydrolase</keyword>
<accession>A0AAV7KBF4</accession>
<comment type="caution">
    <text evidence="14">The sequence shown here is derived from an EMBL/GenBank/DDBJ whole genome shotgun (WGS) entry which is preliminary data.</text>
</comment>
<dbReference type="Proteomes" id="UP001165289">
    <property type="component" value="Unassembled WGS sequence"/>
</dbReference>
<dbReference type="PANTHER" id="PTHR10183">
    <property type="entry name" value="CALPAIN"/>
    <property type="match status" value="1"/>
</dbReference>
<comment type="similarity">
    <text evidence="1">Belongs to the peptidase C2 family.</text>
</comment>
<dbReference type="Pfam" id="PF00648">
    <property type="entry name" value="Peptidase_C2"/>
    <property type="match status" value="1"/>
</dbReference>
<dbReference type="GO" id="GO:0005737">
    <property type="term" value="C:cytoplasm"/>
    <property type="evidence" value="ECO:0007669"/>
    <property type="project" value="TreeGrafter"/>
</dbReference>
<organism evidence="14 15">
    <name type="scientific">Oopsacas minuta</name>
    <dbReference type="NCBI Taxonomy" id="111878"/>
    <lineage>
        <taxon>Eukaryota</taxon>
        <taxon>Metazoa</taxon>
        <taxon>Porifera</taxon>
        <taxon>Hexactinellida</taxon>
        <taxon>Hexasterophora</taxon>
        <taxon>Lyssacinosida</taxon>
        <taxon>Leucopsacidae</taxon>
        <taxon>Oopsacas</taxon>
    </lineage>
</organism>
<dbReference type="SMART" id="SM00230">
    <property type="entry name" value="CysPc"/>
    <property type="match status" value="1"/>
</dbReference>
<evidence type="ECO:0000256" key="8">
    <source>
        <dbReference type="ARBA" id="ARBA00022807"/>
    </source>
</evidence>
<comment type="caution">
    <text evidence="11">Lacks conserved residue(s) required for the propagation of feature annotation.</text>
</comment>
<feature type="region of interest" description="Disordered" evidence="12">
    <location>
        <begin position="144"/>
        <end position="172"/>
    </location>
</feature>
<evidence type="ECO:0000256" key="5">
    <source>
        <dbReference type="ARBA" id="ARBA00022737"/>
    </source>
</evidence>
<keyword evidence="15" id="KW-1185">Reference proteome</keyword>
<feature type="region of interest" description="Disordered" evidence="12">
    <location>
        <begin position="280"/>
        <end position="337"/>
    </location>
</feature>
<gene>
    <name evidence="14" type="ORF">LOD99_15318</name>
</gene>
<proteinExistence type="inferred from homology"/>
<dbReference type="GO" id="GO:0008270">
    <property type="term" value="F:zinc ion binding"/>
    <property type="evidence" value="ECO:0007669"/>
    <property type="project" value="UniProtKB-KW"/>
</dbReference>
<feature type="active site" evidence="10">
    <location>
        <position position="596"/>
    </location>
</feature>
<evidence type="ECO:0000256" key="7">
    <source>
        <dbReference type="ARBA" id="ARBA00022801"/>
    </source>
</evidence>
<keyword evidence="3" id="KW-0645">Protease</keyword>
<keyword evidence="5" id="KW-0677">Repeat</keyword>
<evidence type="ECO:0000256" key="12">
    <source>
        <dbReference type="SAM" id="MobiDB-lite"/>
    </source>
</evidence>
<feature type="domain" description="Calpain catalytic" evidence="13">
    <location>
        <begin position="366"/>
        <end position="671"/>
    </location>
</feature>
<protein>
    <recommendedName>
        <fullName evidence="13">Calpain catalytic domain-containing protein</fullName>
    </recommendedName>
</protein>
<evidence type="ECO:0000256" key="11">
    <source>
        <dbReference type="PROSITE-ProRule" id="PRU00239"/>
    </source>
</evidence>
<dbReference type="InterPro" id="IPR000169">
    <property type="entry name" value="Pept_cys_AS"/>
</dbReference>
<evidence type="ECO:0000313" key="14">
    <source>
        <dbReference type="EMBL" id="KAI6658518.1"/>
    </source>
</evidence>
<dbReference type="GO" id="GO:0006508">
    <property type="term" value="P:proteolysis"/>
    <property type="evidence" value="ECO:0007669"/>
    <property type="project" value="UniProtKB-KW"/>
</dbReference>
<keyword evidence="9" id="KW-0862">Zinc</keyword>
<evidence type="ECO:0000256" key="2">
    <source>
        <dbReference type="ARBA" id="ARBA00022553"/>
    </source>
</evidence>
<evidence type="ECO:0000256" key="4">
    <source>
        <dbReference type="ARBA" id="ARBA00022723"/>
    </source>
</evidence>
<evidence type="ECO:0000259" key="13">
    <source>
        <dbReference type="PROSITE" id="PS50203"/>
    </source>
</evidence>
<feature type="compositionally biased region" description="Pro residues" evidence="12">
    <location>
        <begin position="316"/>
        <end position="330"/>
    </location>
</feature>
<dbReference type="Gene3D" id="3.90.70.10">
    <property type="entry name" value="Cysteine proteinases"/>
    <property type="match status" value="1"/>
</dbReference>
<dbReference type="PROSITE" id="PS50203">
    <property type="entry name" value="CALPAIN_CAT"/>
    <property type="match status" value="1"/>
</dbReference>
<evidence type="ECO:0000256" key="3">
    <source>
        <dbReference type="ARBA" id="ARBA00022670"/>
    </source>
</evidence>